<reference evidence="1 2" key="1">
    <citation type="journal article" date="2018" name="Mol. Plant">
        <title>The genome of Artemisia annua provides insight into the evolution of Asteraceae family and artemisinin biosynthesis.</title>
        <authorList>
            <person name="Shen Q."/>
            <person name="Zhang L."/>
            <person name="Liao Z."/>
            <person name="Wang S."/>
            <person name="Yan T."/>
            <person name="Shi P."/>
            <person name="Liu M."/>
            <person name="Fu X."/>
            <person name="Pan Q."/>
            <person name="Wang Y."/>
            <person name="Lv Z."/>
            <person name="Lu X."/>
            <person name="Zhang F."/>
            <person name="Jiang W."/>
            <person name="Ma Y."/>
            <person name="Chen M."/>
            <person name="Hao X."/>
            <person name="Li L."/>
            <person name="Tang Y."/>
            <person name="Lv G."/>
            <person name="Zhou Y."/>
            <person name="Sun X."/>
            <person name="Brodelius P.E."/>
            <person name="Rose J.K.C."/>
            <person name="Tang K."/>
        </authorList>
    </citation>
    <scope>NUCLEOTIDE SEQUENCE [LARGE SCALE GENOMIC DNA]</scope>
    <source>
        <strain evidence="2">cv. Huhao1</strain>
        <tissue evidence="1">Leaf</tissue>
    </source>
</reference>
<evidence type="ECO:0000313" key="1">
    <source>
        <dbReference type="EMBL" id="PWA71162.1"/>
    </source>
</evidence>
<gene>
    <name evidence="1" type="ORF">CTI12_AA280720</name>
</gene>
<name>A0A2U1NCC1_ARTAN</name>
<comment type="caution">
    <text evidence="1">The sequence shown here is derived from an EMBL/GenBank/DDBJ whole genome shotgun (WGS) entry which is preliminary data.</text>
</comment>
<dbReference type="Proteomes" id="UP000245207">
    <property type="component" value="Unassembled WGS sequence"/>
</dbReference>
<evidence type="ECO:0000313" key="2">
    <source>
        <dbReference type="Proteomes" id="UP000245207"/>
    </source>
</evidence>
<keyword evidence="2" id="KW-1185">Reference proteome</keyword>
<dbReference type="PANTHER" id="PTHR36795:SF3">
    <property type="match status" value="1"/>
</dbReference>
<accession>A0A2U1NCC1</accession>
<organism evidence="1 2">
    <name type="scientific">Artemisia annua</name>
    <name type="common">Sweet wormwood</name>
    <dbReference type="NCBI Taxonomy" id="35608"/>
    <lineage>
        <taxon>Eukaryota</taxon>
        <taxon>Viridiplantae</taxon>
        <taxon>Streptophyta</taxon>
        <taxon>Embryophyta</taxon>
        <taxon>Tracheophyta</taxon>
        <taxon>Spermatophyta</taxon>
        <taxon>Magnoliopsida</taxon>
        <taxon>eudicotyledons</taxon>
        <taxon>Gunneridae</taxon>
        <taxon>Pentapetalae</taxon>
        <taxon>asterids</taxon>
        <taxon>campanulids</taxon>
        <taxon>Asterales</taxon>
        <taxon>Asteraceae</taxon>
        <taxon>Asteroideae</taxon>
        <taxon>Anthemideae</taxon>
        <taxon>Artemisiinae</taxon>
        <taxon>Artemisia</taxon>
    </lineage>
</organism>
<dbReference type="AlphaFoldDB" id="A0A2U1NCC1"/>
<protein>
    <submittedName>
        <fullName evidence="1">Uncharacterized protein</fullName>
    </submittedName>
</protein>
<dbReference type="OrthoDB" id="1659453at2759"/>
<proteinExistence type="predicted"/>
<dbReference type="PANTHER" id="PTHR36795">
    <property type="entry name" value="OS01G0938400 PROTEIN"/>
    <property type="match status" value="1"/>
</dbReference>
<sequence length="115" mass="14176">MDDHELVALWKFHYQRLKNAEGCNGDHEEHYLTNQTPRRSKRWPPWRIFMGKKRFRVRVLGSRKLSRRKIRRKSRVFKAMKVSWEKAFKRLKDNHKVYLNDLFGSNYLFMHVMNP</sequence>
<dbReference type="EMBL" id="PKPP01003125">
    <property type="protein sequence ID" value="PWA71162.1"/>
    <property type="molecule type" value="Genomic_DNA"/>
</dbReference>